<dbReference type="Proteomes" id="UP000185860">
    <property type="component" value="Unassembled WGS sequence"/>
</dbReference>
<dbReference type="Gene3D" id="3.30.70.1290">
    <property type="entry name" value="Transposase IS200-like"/>
    <property type="match status" value="1"/>
</dbReference>
<dbReference type="STRING" id="454136.NIES2119_02235"/>
<reference evidence="3 4" key="1">
    <citation type="submission" date="2016-11" db="EMBL/GenBank/DDBJ databases">
        <title>Draft Genome Sequences of Nine Cyanobacterial Strains from Diverse Habitats.</title>
        <authorList>
            <person name="Zhu T."/>
            <person name="Hou S."/>
            <person name="Lu X."/>
            <person name="Hess W.R."/>
        </authorList>
    </citation>
    <scope>NUCLEOTIDE SEQUENCE [LARGE SCALE GENOMIC DNA]</scope>
    <source>
        <strain evidence="3 4">IAM M-71</strain>
    </source>
</reference>
<comment type="caution">
    <text evidence="3">The sequence shown here is derived from an EMBL/GenBank/DDBJ whole genome shotgun (WGS) entry which is preliminary data.</text>
</comment>
<dbReference type="PANTHER" id="PTHR36966">
    <property type="entry name" value="REP-ASSOCIATED TYROSINE TRANSPOSASE"/>
    <property type="match status" value="1"/>
</dbReference>
<proteinExistence type="predicted"/>
<dbReference type="InterPro" id="IPR052715">
    <property type="entry name" value="RAYT_transposase"/>
</dbReference>
<dbReference type="PANTHER" id="PTHR36966:SF1">
    <property type="entry name" value="REP-ASSOCIATED TYROSINE TRANSPOSASE"/>
    <property type="match status" value="1"/>
</dbReference>
<dbReference type="InterPro" id="IPR036515">
    <property type="entry name" value="Transposase_17_sf"/>
</dbReference>
<dbReference type="InterPro" id="IPR002686">
    <property type="entry name" value="Transposase_17"/>
</dbReference>
<gene>
    <name evidence="3" type="ORF">NIES2119_02235</name>
</gene>
<sequence>MKYDPNKHHRRSIRLQGYDYSQSGLYFVTICMQNRACLLGEIQMGQIKLNSAGEMIYRWWNALPDKFPSVVIDAFVVMPNHFHGIIVITNNPVGADQCVCPNPPVCPNDDNSDRTRVPGAHTDQGAHAGAPLPKSTDRDGDVGADQCVCPPCVCPNPPVCPNDDNSDRTRIHGTHTDQGAHTGAPLPTMVQWFKTMTTNEYIRGVKNLGWEPFNKRLWQRNYYEHIIRNEESLQHIREYVHTNPLKWEEDQLHPNVPSKW</sequence>
<name>A0A1U7ISI8_9CYAN</name>
<dbReference type="GO" id="GO:0006313">
    <property type="term" value="P:DNA transposition"/>
    <property type="evidence" value="ECO:0007669"/>
    <property type="project" value="InterPro"/>
</dbReference>
<evidence type="ECO:0000259" key="2">
    <source>
        <dbReference type="SMART" id="SM01321"/>
    </source>
</evidence>
<dbReference type="GO" id="GO:0043565">
    <property type="term" value="F:sequence-specific DNA binding"/>
    <property type="evidence" value="ECO:0007669"/>
    <property type="project" value="TreeGrafter"/>
</dbReference>
<dbReference type="AlphaFoldDB" id="A0A1U7ISI8"/>
<dbReference type="OrthoDB" id="9794403at2"/>
<dbReference type="EMBL" id="MRCE01000002">
    <property type="protein sequence ID" value="OKH40460.1"/>
    <property type="molecule type" value="Genomic_DNA"/>
</dbReference>
<feature type="domain" description="Transposase IS200-like" evidence="2">
    <location>
        <begin position="21"/>
        <end position="243"/>
    </location>
</feature>
<feature type="region of interest" description="Disordered" evidence="1">
    <location>
        <begin position="109"/>
        <end position="140"/>
    </location>
</feature>
<dbReference type="SMART" id="SM01321">
    <property type="entry name" value="Y1_Tnp"/>
    <property type="match status" value="1"/>
</dbReference>
<dbReference type="RefSeq" id="WP_073591840.1">
    <property type="nucleotide sequence ID" value="NZ_MRCE01000002.1"/>
</dbReference>
<protein>
    <recommendedName>
        <fullName evidence="2">Transposase IS200-like domain-containing protein</fullName>
    </recommendedName>
</protein>
<dbReference type="GO" id="GO:0004803">
    <property type="term" value="F:transposase activity"/>
    <property type="evidence" value="ECO:0007669"/>
    <property type="project" value="InterPro"/>
</dbReference>
<organism evidence="3 4">
    <name type="scientific">[Phormidium ambiguum] IAM M-71</name>
    <dbReference type="NCBI Taxonomy" id="454136"/>
    <lineage>
        <taxon>Bacteria</taxon>
        <taxon>Bacillati</taxon>
        <taxon>Cyanobacteriota</taxon>
        <taxon>Cyanophyceae</taxon>
        <taxon>Oscillatoriophycideae</taxon>
        <taxon>Aerosakkonematales</taxon>
        <taxon>Aerosakkonemataceae</taxon>
        <taxon>Floridanema</taxon>
    </lineage>
</organism>
<dbReference type="SUPFAM" id="SSF143422">
    <property type="entry name" value="Transposase IS200-like"/>
    <property type="match status" value="1"/>
</dbReference>
<evidence type="ECO:0000256" key="1">
    <source>
        <dbReference type="SAM" id="MobiDB-lite"/>
    </source>
</evidence>
<accession>A0A1U7ISI8</accession>
<evidence type="ECO:0000313" key="4">
    <source>
        <dbReference type="Proteomes" id="UP000185860"/>
    </source>
</evidence>
<evidence type="ECO:0000313" key="3">
    <source>
        <dbReference type="EMBL" id="OKH40460.1"/>
    </source>
</evidence>